<keyword evidence="2" id="KW-1185">Reference proteome</keyword>
<evidence type="ECO:0000313" key="1">
    <source>
        <dbReference type="EMBL" id="SMP75022.1"/>
    </source>
</evidence>
<evidence type="ECO:0000313" key="2">
    <source>
        <dbReference type="Proteomes" id="UP001158067"/>
    </source>
</evidence>
<dbReference type="Proteomes" id="UP001158067">
    <property type="component" value="Unassembled WGS sequence"/>
</dbReference>
<protein>
    <submittedName>
        <fullName evidence="1">Uncharacterized protein</fullName>
    </submittedName>
</protein>
<proteinExistence type="predicted"/>
<sequence length="146" mass="16362">MSSLKSVRFALKSLFILVTLSALGLAAYIYSDAIPGTYHKNGNGFPRGTGVAEYNYDNGALMIREWYFRGLIYRSTWFTPDGEEFATETYDKATGGVGYYLRQDGTIRSKYTYEYMPDVNMYGNVGNPVYYDTSGTPVPDATEPID</sequence>
<accession>A0ABY1QLS4</accession>
<dbReference type="RefSeq" id="WP_283435007.1">
    <property type="nucleotide sequence ID" value="NZ_FXUG01000018.1"/>
</dbReference>
<dbReference type="EMBL" id="FXUG01000018">
    <property type="protein sequence ID" value="SMP75022.1"/>
    <property type="molecule type" value="Genomic_DNA"/>
</dbReference>
<organism evidence="1 2">
    <name type="scientific">Neorhodopirellula lusitana</name>
    <dbReference type="NCBI Taxonomy" id="445327"/>
    <lineage>
        <taxon>Bacteria</taxon>
        <taxon>Pseudomonadati</taxon>
        <taxon>Planctomycetota</taxon>
        <taxon>Planctomycetia</taxon>
        <taxon>Pirellulales</taxon>
        <taxon>Pirellulaceae</taxon>
        <taxon>Neorhodopirellula</taxon>
    </lineage>
</organism>
<gene>
    <name evidence="1" type="ORF">SAMN06265222_118109</name>
</gene>
<reference evidence="1 2" key="1">
    <citation type="submission" date="2017-05" db="EMBL/GenBank/DDBJ databases">
        <authorList>
            <person name="Varghese N."/>
            <person name="Submissions S."/>
        </authorList>
    </citation>
    <scope>NUCLEOTIDE SEQUENCE [LARGE SCALE GENOMIC DNA]</scope>
    <source>
        <strain evidence="1 2">DSM 25457</strain>
    </source>
</reference>
<comment type="caution">
    <text evidence="1">The sequence shown here is derived from an EMBL/GenBank/DDBJ whole genome shotgun (WGS) entry which is preliminary data.</text>
</comment>
<name>A0ABY1QLS4_9BACT</name>